<comment type="caution">
    <text evidence="2">The sequence shown here is derived from an EMBL/GenBank/DDBJ whole genome shotgun (WGS) entry which is preliminary data.</text>
</comment>
<keyword evidence="2" id="KW-0808">Transferase</keyword>
<gene>
    <name evidence="2" type="ORF">TI39_contig372g00017</name>
</gene>
<dbReference type="InterPro" id="IPR006594">
    <property type="entry name" value="LisH"/>
</dbReference>
<sequence length="734" mass="78260">MSQQHQMAMGGMGGPVGGGSAQPANAGTPTNSANVYSADAVIKKLNTSIYEYLLCNGHYEVARAFHKDLPIEESVKQSPSQRNNQANGADGNMDMDSKEHVNISKRPSDLPAPHTMSGEDGPFLQDWWCQFWELYHGNRQRGKPTVLNYVGQQRVAQKARTALLVDPNAMQRGYSMMNNGMPGGDMRQAVLKNGMNAQQQQLQQMKLRQAQGQGNPMQGNPMERQGSQMDQRGSGSPNNGDAPSPKRQRLDGNMQQNPQARPGQPGQGQGGNPSMEVYSQSIQQQMQAAMQKTGSNGNKGMSQNPQLGPGGAAHSSPMSQQGMDGNSSEFYAQQQRMAMPQNGVPGAAPGQQGANNGNHALQDYQMQLMLLEQQNKKRLLMARQEQETLAHPSGGPPGGPQNGVQYAPGMSPQGGRDGQPPQNPNDMQRGTPNMKKADMSPNGGDMTGRGSPAPNMMDPSAMNPAMRQQLMMPNGQMMRPPSSHPALQGMTPQQQMEMMQRGALMQNGGWQGQQPPPGMMQGQGQSGPGGQPGQQPNMTPRQGNMPPPPAPPAATGGTGPSSPAQQPQPPTPIQANKAKPGGKKDNKKGNNKKGPAAAASNDTTDQPPTPTPPPPVTPNNATSFNQNKSLQMPNGANQPGGGPNQQQPHPNAHNVQQQQQQQQQQTQQNQDMGVGAPFGDLGGDSQFSNMDFAALDSGDVLDNFDFDSFLNNNDEGGLGFDANFAFGDSIETDI</sequence>
<dbReference type="EMBL" id="LAFY01000364">
    <property type="protein sequence ID" value="KJX99125.1"/>
    <property type="molecule type" value="Genomic_DNA"/>
</dbReference>
<protein>
    <submittedName>
        <fullName evidence="2">cAMP-dependent protein kinase pathway protein (Som1)</fullName>
    </submittedName>
</protein>
<feature type="compositionally biased region" description="Low complexity" evidence="1">
    <location>
        <begin position="255"/>
        <end position="264"/>
    </location>
</feature>
<feature type="compositionally biased region" description="Low complexity" evidence="1">
    <location>
        <begin position="196"/>
        <end position="213"/>
    </location>
</feature>
<keyword evidence="3" id="KW-1185">Reference proteome</keyword>
<feature type="compositionally biased region" description="Basic and acidic residues" evidence="1">
    <location>
        <begin position="95"/>
        <end position="108"/>
    </location>
</feature>
<feature type="compositionally biased region" description="Polar residues" evidence="1">
    <location>
        <begin position="76"/>
        <end position="87"/>
    </location>
</feature>
<feature type="compositionally biased region" description="Polar residues" evidence="1">
    <location>
        <begin position="619"/>
        <end position="630"/>
    </location>
</feature>
<reference evidence="2 3" key="1">
    <citation type="submission" date="2015-03" db="EMBL/GenBank/DDBJ databases">
        <title>RNA-seq based gene annotation and comparative genomics of four Zymoseptoria species reveal species-specific pathogenicity related genes and transposable element activity.</title>
        <authorList>
            <person name="Grandaubert J."/>
            <person name="Bhattacharyya A."/>
            <person name="Stukenbrock E.H."/>
        </authorList>
    </citation>
    <scope>NUCLEOTIDE SEQUENCE [LARGE SCALE GENOMIC DNA]</scope>
    <source>
        <strain evidence="2 3">Zb18110</strain>
    </source>
</reference>
<feature type="region of interest" description="Disordered" evidence="1">
    <location>
        <begin position="196"/>
        <end position="326"/>
    </location>
</feature>
<dbReference type="Proteomes" id="UP000033647">
    <property type="component" value="Unassembled WGS sequence"/>
</dbReference>
<proteinExistence type="predicted"/>
<feature type="region of interest" description="Disordered" evidence="1">
    <location>
        <begin position="339"/>
        <end position="358"/>
    </location>
</feature>
<feature type="compositionally biased region" description="Polar residues" evidence="1">
    <location>
        <begin position="292"/>
        <end position="306"/>
    </location>
</feature>
<dbReference type="PROSITE" id="PS50896">
    <property type="entry name" value="LISH"/>
    <property type="match status" value="1"/>
</dbReference>
<keyword evidence="2" id="KW-0418">Kinase</keyword>
<evidence type="ECO:0000313" key="2">
    <source>
        <dbReference type="EMBL" id="KJX99125.1"/>
    </source>
</evidence>
<name>A0A0F4GSF5_9PEZI</name>
<feature type="compositionally biased region" description="Gly residues" evidence="1">
    <location>
        <begin position="10"/>
        <end position="20"/>
    </location>
</feature>
<organism evidence="2 3">
    <name type="scientific">Zymoseptoria brevis</name>
    <dbReference type="NCBI Taxonomy" id="1047168"/>
    <lineage>
        <taxon>Eukaryota</taxon>
        <taxon>Fungi</taxon>
        <taxon>Dikarya</taxon>
        <taxon>Ascomycota</taxon>
        <taxon>Pezizomycotina</taxon>
        <taxon>Dothideomycetes</taxon>
        <taxon>Dothideomycetidae</taxon>
        <taxon>Mycosphaerellales</taxon>
        <taxon>Mycosphaerellaceae</taxon>
        <taxon>Zymoseptoria</taxon>
    </lineage>
</organism>
<feature type="region of interest" description="Disordered" evidence="1">
    <location>
        <begin position="1"/>
        <end position="26"/>
    </location>
</feature>
<accession>A0A0F4GSF5</accession>
<feature type="region of interest" description="Disordered" evidence="1">
    <location>
        <begin position="386"/>
        <end position="690"/>
    </location>
</feature>
<dbReference type="GO" id="GO:0016301">
    <property type="term" value="F:kinase activity"/>
    <property type="evidence" value="ECO:0007669"/>
    <property type="project" value="UniProtKB-KW"/>
</dbReference>
<feature type="compositionally biased region" description="Low complexity" evidence="1">
    <location>
        <begin position="279"/>
        <end position="291"/>
    </location>
</feature>
<feature type="compositionally biased region" description="Polar residues" evidence="1">
    <location>
        <begin position="225"/>
        <end position="241"/>
    </location>
</feature>
<evidence type="ECO:0000313" key="3">
    <source>
        <dbReference type="Proteomes" id="UP000033647"/>
    </source>
</evidence>
<feature type="compositionally biased region" description="Low complexity" evidence="1">
    <location>
        <begin position="644"/>
        <end position="675"/>
    </location>
</feature>
<feature type="region of interest" description="Disordered" evidence="1">
    <location>
        <begin position="73"/>
        <end position="111"/>
    </location>
</feature>
<dbReference type="AlphaFoldDB" id="A0A0F4GSF5"/>
<feature type="compositionally biased region" description="Low complexity" evidence="1">
    <location>
        <begin position="340"/>
        <end position="358"/>
    </location>
</feature>
<evidence type="ECO:0000256" key="1">
    <source>
        <dbReference type="SAM" id="MobiDB-lite"/>
    </source>
</evidence>
<dbReference type="OrthoDB" id="5600002at2759"/>
<feature type="compositionally biased region" description="Pro residues" evidence="1">
    <location>
        <begin position="607"/>
        <end position="617"/>
    </location>
</feature>
<dbReference type="STRING" id="1047168.A0A0F4GSF5"/>
<feature type="compositionally biased region" description="Low complexity" evidence="1">
    <location>
        <begin position="592"/>
        <end position="606"/>
    </location>
</feature>
<feature type="compositionally biased region" description="Polar residues" evidence="1">
    <location>
        <begin position="316"/>
        <end position="326"/>
    </location>
</feature>